<dbReference type="OrthoDB" id="10255522at2759"/>
<dbReference type="EMBL" id="CAADRA010000005">
    <property type="protein sequence ID" value="VFT77387.1"/>
    <property type="molecule type" value="Genomic_DNA"/>
</dbReference>
<protein>
    <submittedName>
        <fullName evidence="4">Aste57867_161 protein</fullName>
    </submittedName>
</protein>
<evidence type="ECO:0000313" key="4">
    <source>
        <dbReference type="EMBL" id="VFT77387.1"/>
    </source>
</evidence>
<dbReference type="AlphaFoldDB" id="A0A485K619"/>
<organism evidence="4 5">
    <name type="scientific">Aphanomyces stellatus</name>
    <dbReference type="NCBI Taxonomy" id="120398"/>
    <lineage>
        <taxon>Eukaryota</taxon>
        <taxon>Sar</taxon>
        <taxon>Stramenopiles</taxon>
        <taxon>Oomycota</taxon>
        <taxon>Saprolegniomycetes</taxon>
        <taxon>Saprolegniales</taxon>
        <taxon>Verrucalvaceae</taxon>
        <taxon>Aphanomyces</taxon>
    </lineage>
</organism>
<keyword evidence="5" id="KW-1185">Reference proteome</keyword>
<keyword evidence="1" id="KW-0175">Coiled coil</keyword>
<reference evidence="4 5" key="1">
    <citation type="submission" date="2019-03" db="EMBL/GenBank/DDBJ databases">
        <authorList>
            <person name="Gaulin E."/>
            <person name="Dumas B."/>
        </authorList>
    </citation>
    <scope>NUCLEOTIDE SEQUENCE [LARGE SCALE GENOMIC DNA]</scope>
    <source>
        <strain evidence="4">CBS 568.67</strain>
    </source>
</reference>
<evidence type="ECO:0000313" key="3">
    <source>
        <dbReference type="EMBL" id="KAF0720647.1"/>
    </source>
</evidence>
<feature type="coiled-coil region" evidence="1">
    <location>
        <begin position="50"/>
        <end position="184"/>
    </location>
</feature>
<evidence type="ECO:0000256" key="1">
    <source>
        <dbReference type="SAM" id="Coils"/>
    </source>
</evidence>
<feature type="coiled-coil region" evidence="1">
    <location>
        <begin position="391"/>
        <end position="418"/>
    </location>
</feature>
<name>A0A485K619_9STRA</name>
<proteinExistence type="predicted"/>
<dbReference type="EMBL" id="VJMH01000005">
    <property type="protein sequence ID" value="KAF0720647.1"/>
    <property type="molecule type" value="Genomic_DNA"/>
</dbReference>
<feature type="coiled-coil region" evidence="1">
    <location>
        <begin position="512"/>
        <end position="592"/>
    </location>
</feature>
<reference evidence="3" key="2">
    <citation type="submission" date="2019-06" db="EMBL/GenBank/DDBJ databases">
        <title>Genomics analysis of Aphanomyces spp. identifies a new class of oomycete effector associated with host adaptation.</title>
        <authorList>
            <person name="Gaulin E."/>
        </authorList>
    </citation>
    <scope>NUCLEOTIDE SEQUENCE</scope>
    <source>
        <strain evidence="3">CBS 578.67</strain>
    </source>
</reference>
<dbReference type="Proteomes" id="UP000332933">
    <property type="component" value="Unassembled WGS sequence"/>
</dbReference>
<feature type="region of interest" description="Disordered" evidence="2">
    <location>
        <begin position="1"/>
        <end position="20"/>
    </location>
</feature>
<sequence>MWSALFGSDDDSNRDPEVNESQEVKIYAAGDEPDAMTMLLGRLTHLLERLGEAEYSKKKWEEQARKLESVNQQLKYQLDYSTDSQLRERIDDLTAMNDALKEVKMTLEKDVEAKEHAANDHKNNISRLEEAMSIISHEKEELASSIEALKKSTDQELERLSNNLERQSQEVARLTSECEAEVQKREIESHNFHSIEQQHKARAAVLEQKLAQSVEVERSLDLFKAEVQRLEDVGAQNQNELVAQKQLEFDMRQEIVRMQNEGQRCAEMSNAERVKLFETEHRLKQVEEQLQKREAFDNQDKWKEEALRTLTQQVKNVQAELSEALELNLRLSGQNSWLEEQSQVHEYMKKQLEGTNESLEAHLEHERTIVQQQTVELESLKSSLHGHELSAETSALKIDQMRREIDELQRHDALLTSKIHVIENQWSQKYNNLSAEILKANSLVTEQHREIALLSESNVSYQNQIESLKEVIAKNEKEVMSTEDKEIIGLHATLVQECETLRIEVEKAYAKNQIWQNSYAALKEDMDALDKKHDIASQQVVTLEADKSGMLAHHQAKLLELEYIVESKSSELERAQNQIESTQADLRAWEETSQDYLSQIKLLEQGHEALKLEKSELLESNKNSSNIEEQFRRLEHEHVALKTSFETLTSQHASEKAFFSQQLLDTRNELDSLHQQVKNSQEFAQECEDTALEWEQKYDELYAEMTIVSGKLSHLEASSIEEKEALIQKLEALKSNNEDVHNSLNGNLDELRNNLQSKEQEINKLQSENEGLFQNINNLQIEKQKFDNDRLEVVSEIHRLKEILSHEESVNSAQLNDLHLKLRESVSESAHLRTTLADCESRAKNLENASQIDKDVAKQLQVENQELMANLESGKRAFEVLKESHEQYRGEVSSLQAELGNKELLLHELEAQMLKKGHDFELEKNTLLGELESSKKMVENVHASAEMSTQNLEDHIRELQEQVHSHNNKFESETEELLEEIASLNAQLSELQVQNNVLSARAHRLARDLSQYVKLPADDMALVLNPNTPNLWELLHNGMEQLKSDLEVASTYAANLDQMDTMDNLQDGNFSFSSSADHSQEIVFIDHQNSGLSY</sequence>
<evidence type="ECO:0000256" key="2">
    <source>
        <dbReference type="SAM" id="MobiDB-lite"/>
    </source>
</evidence>
<evidence type="ECO:0000313" key="5">
    <source>
        <dbReference type="Proteomes" id="UP000332933"/>
    </source>
</evidence>
<feature type="coiled-coil region" evidence="1">
    <location>
        <begin position="942"/>
        <end position="1001"/>
    </location>
</feature>
<accession>A0A485K619</accession>
<gene>
    <name evidence="4" type="primary">Aste57867_161</name>
    <name evidence="3" type="ORF">As57867_000161</name>
    <name evidence="4" type="ORF">ASTE57867_161</name>
</gene>
<feature type="coiled-coil region" evidence="1">
    <location>
        <begin position="451"/>
        <end position="485"/>
    </location>
</feature>
<feature type="coiled-coil region" evidence="1">
    <location>
        <begin position="684"/>
        <end position="789"/>
    </location>
</feature>
<feature type="coiled-coil region" evidence="1">
    <location>
        <begin position="829"/>
        <end position="912"/>
    </location>
</feature>